<dbReference type="GO" id="GO:0005737">
    <property type="term" value="C:cytoplasm"/>
    <property type="evidence" value="ECO:0007669"/>
    <property type="project" value="InterPro"/>
</dbReference>
<protein>
    <recommendedName>
        <fullName evidence="3">Glycerol-3-phosphate cytidylyltransferase</fullName>
        <ecNumber evidence="3">2.7.7.39</ecNumber>
    </recommendedName>
</protein>
<proteinExistence type="predicted"/>
<dbReference type="NCBIfam" id="TIGR00125">
    <property type="entry name" value="cyt_tran_rel"/>
    <property type="match status" value="1"/>
</dbReference>
<dbReference type="NCBIfam" id="TIGR01518">
    <property type="entry name" value="g3p_cytidyltrns"/>
    <property type="match status" value="1"/>
</dbReference>
<reference evidence="5 6" key="1">
    <citation type="journal article" date="2001" name="FEMS Microbiol. Lett.">
        <title>Oceanobacillus iheyensis gen. nov., sp. nov., a deep-sea extremely halotolerant and alkaliphilic species isolated from a depth of 1050 m on the Iheya Ridge.</title>
        <authorList>
            <person name="Lu J."/>
            <person name="Nogi Y."/>
            <person name="Takami H."/>
        </authorList>
    </citation>
    <scope>NUCLEOTIDE SEQUENCE [LARGE SCALE GENOMIC DNA]</scope>
    <source>
        <strain evidence="6">DSM 14371 / CIP 107618 / JCM 11309 / KCTC 3954 / HTE831</strain>
    </source>
</reference>
<dbReference type="GO" id="GO:0046872">
    <property type="term" value="F:metal ion binding"/>
    <property type="evidence" value="ECO:0007669"/>
    <property type="project" value="InterPro"/>
</dbReference>
<dbReference type="HOGENOM" id="CLU_034585_2_2_9"/>
<sequence length="133" mass="15553">MEGKNITTVLTYGTFDMLHIGHINILKRAKSLGDYLIVGISTDEFNTLKSKKSYYSYPDRKRIVEAIRYVDKVIPESTWEQKLEDIKKYNVDYFVMGSDWEGKFDYLNSYCEVIYLSRTEGISTSKIKDDFSQ</sequence>
<dbReference type="GO" id="GO:0047348">
    <property type="term" value="F:glycerol-3-phosphate cytidylyltransferase activity"/>
    <property type="evidence" value="ECO:0007669"/>
    <property type="project" value="UniProtKB-UniRule"/>
</dbReference>
<evidence type="ECO:0000259" key="4">
    <source>
        <dbReference type="Pfam" id="PF01467"/>
    </source>
</evidence>
<keyword evidence="2 5" id="KW-0548">Nucleotidyltransferase</keyword>
<evidence type="ECO:0000256" key="1">
    <source>
        <dbReference type="ARBA" id="ARBA00022679"/>
    </source>
</evidence>
<reference evidence="5 6" key="2">
    <citation type="journal article" date="2002" name="Nucleic Acids Res.">
        <title>Genome sequence of Oceanobacillus iheyensis isolated from the Iheya Ridge and its unexpected adaptive capabilities to extreme environments.</title>
        <authorList>
            <person name="Takami H."/>
            <person name="Takaki Y."/>
            <person name="Uchiyama I."/>
        </authorList>
    </citation>
    <scope>NUCLEOTIDE SEQUENCE [LARGE SCALE GENOMIC DNA]</scope>
    <source>
        <strain evidence="6">DSM 14371 / CIP 107618 / JCM 11309 / KCTC 3954 / HTE831</strain>
    </source>
</reference>
<accession>Q8EME1</accession>
<dbReference type="AlphaFoldDB" id="Q8EME1"/>
<evidence type="ECO:0000313" key="6">
    <source>
        <dbReference type="Proteomes" id="UP000000822"/>
    </source>
</evidence>
<evidence type="ECO:0000313" key="5">
    <source>
        <dbReference type="EMBL" id="BAC14864.1"/>
    </source>
</evidence>
<organism evidence="5 6">
    <name type="scientific">Oceanobacillus iheyensis (strain DSM 14371 / CIP 107618 / JCM 11309 / KCTC 3954 / HTE831)</name>
    <dbReference type="NCBI Taxonomy" id="221109"/>
    <lineage>
        <taxon>Bacteria</taxon>
        <taxon>Bacillati</taxon>
        <taxon>Bacillota</taxon>
        <taxon>Bacilli</taxon>
        <taxon>Bacillales</taxon>
        <taxon>Bacillaceae</taxon>
        <taxon>Oceanobacillus</taxon>
    </lineage>
</organism>
<dbReference type="KEGG" id="oih:OB2908"/>
<dbReference type="InterPro" id="IPR006409">
    <property type="entry name" value="G3P_cytidylTrfase"/>
</dbReference>
<evidence type="ECO:0000256" key="3">
    <source>
        <dbReference type="NCBIfam" id="TIGR01518"/>
    </source>
</evidence>
<dbReference type="EMBL" id="BA000028">
    <property type="protein sequence ID" value="BAC14864.1"/>
    <property type="molecule type" value="Genomic_DNA"/>
</dbReference>
<dbReference type="EC" id="2.7.7.39" evidence="3"/>
<keyword evidence="6" id="KW-1185">Reference proteome</keyword>
<name>Q8EME1_OCEIH</name>
<dbReference type="Proteomes" id="UP000000822">
    <property type="component" value="Chromosome"/>
</dbReference>
<dbReference type="PANTHER" id="PTHR43793:SF1">
    <property type="entry name" value="FAD SYNTHASE"/>
    <property type="match status" value="1"/>
</dbReference>
<dbReference type="PhylomeDB" id="Q8EME1"/>
<dbReference type="InterPro" id="IPR004821">
    <property type="entry name" value="Cyt_trans-like"/>
</dbReference>
<gene>
    <name evidence="5" type="primary">tagD</name>
</gene>
<dbReference type="SUPFAM" id="SSF52374">
    <property type="entry name" value="Nucleotidylyl transferase"/>
    <property type="match status" value="1"/>
</dbReference>
<dbReference type="InterPro" id="IPR050385">
    <property type="entry name" value="Archaeal_FAD_synthase"/>
</dbReference>
<dbReference type="GO" id="GO:0019350">
    <property type="term" value="P:teichoic acid biosynthetic process"/>
    <property type="evidence" value="ECO:0007669"/>
    <property type="project" value="InterPro"/>
</dbReference>
<dbReference type="STRING" id="221109.gene:10735160"/>
<dbReference type="Gene3D" id="3.40.50.620">
    <property type="entry name" value="HUPs"/>
    <property type="match status" value="1"/>
</dbReference>
<dbReference type="eggNOG" id="COG0615">
    <property type="taxonomic scope" value="Bacteria"/>
</dbReference>
<keyword evidence="1 5" id="KW-0808">Transferase</keyword>
<dbReference type="Pfam" id="PF01467">
    <property type="entry name" value="CTP_transf_like"/>
    <property type="match status" value="1"/>
</dbReference>
<dbReference type="PANTHER" id="PTHR43793">
    <property type="entry name" value="FAD SYNTHASE"/>
    <property type="match status" value="1"/>
</dbReference>
<dbReference type="InterPro" id="IPR014729">
    <property type="entry name" value="Rossmann-like_a/b/a_fold"/>
</dbReference>
<dbReference type="OrthoDB" id="9802794at2"/>
<feature type="domain" description="Cytidyltransferase-like" evidence="4">
    <location>
        <begin position="10"/>
        <end position="128"/>
    </location>
</feature>
<evidence type="ECO:0000256" key="2">
    <source>
        <dbReference type="ARBA" id="ARBA00022695"/>
    </source>
</evidence>